<dbReference type="InterPro" id="IPR036770">
    <property type="entry name" value="Ankyrin_rpt-contain_sf"/>
</dbReference>
<feature type="compositionally biased region" description="Low complexity" evidence="2">
    <location>
        <begin position="196"/>
        <end position="214"/>
    </location>
</feature>
<feature type="region of interest" description="Disordered" evidence="2">
    <location>
        <begin position="174"/>
        <end position="238"/>
    </location>
</feature>
<feature type="region of interest" description="Disordered" evidence="2">
    <location>
        <begin position="102"/>
        <end position="126"/>
    </location>
</feature>
<keyword evidence="3" id="KW-1185">Reference proteome</keyword>
<dbReference type="PROSITE" id="PS50297">
    <property type="entry name" value="ANK_REP_REGION"/>
    <property type="match status" value="1"/>
</dbReference>
<dbReference type="AlphaFoldDB" id="A0A9J2P4Q6"/>
<reference evidence="4" key="1">
    <citation type="submission" date="2023-03" db="UniProtKB">
        <authorList>
            <consortium name="WormBaseParasite"/>
        </authorList>
    </citation>
    <scope>IDENTIFICATION</scope>
</reference>
<feature type="repeat" description="ANK" evidence="1">
    <location>
        <begin position="591"/>
        <end position="626"/>
    </location>
</feature>
<dbReference type="SMART" id="SM00248">
    <property type="entry name" value="ANK"/>
    <property type="match status" value="3"/>
</dbReference>
<protein>
    <submittedName>
        <fullName evidence="4">Uncharacterized protein</fullName>
    </submittedName>
</protein>
<dbReference type="PROSITE" id="PS50088">
    <property type="entry name" value="ANK_REPEAT"/>
    <property type="match status" value="1"/>
</dbReference>
<accession>A0A9J2P4Q6</accession>
<evidence type="ECO:0000256" key="1">
    <source>
        <dbReference type="PROSITE-ProRule" id="PRU00023"/>
    </source>
</evidence>
<dbReference type="InterPro" id="IPR002110">
    <property type="entry name" value="Ankyrin_rpt"/>
</dbReference>
<feature type="compositionally biased region" description="Low complexity" evidence="2">
    <location>
        <begin position="178"/>
        <end position="188"/>
    </location>
</feature>
<proteinExistence type="predicted"/>
<name>A0A9J2P4Q6_ASCLU</name>
<feature type="region of interest" description="Disordered" evidence="2">
    <location>
        <begin position="268"/>
        <end position="289"/>
    </location>
</feature>
<dbReference type="Proteomes" id="UP000036681">
    <property type="component" value="Unplaced"/>
</dbReference>
<dbReference type="Pfam" id="PF00023">
    <property type="entry name" value="Ank"/>
    <property type="match status" value="1"/>
</dbReference>
<dbReference type="SUPFAM" id="SSF48403">
    <property type="entry name" value="Ankyrin repeat"/>
    <property type="match status" value="1"/>
</dbReference>
<evidence type="ECO:0000256" key="2">
    <source>
        <dbReference type="SAM" id="MobiDB-lite"/>
    </source>
</evidence>
<sequence length="632" mass="70103">MHAGEGDSRDSLHDRDWSRTSYVELVVGGKSQGADGATRLEIEYETVEVLTPETWNRFANLEKREMANLFVENRIPSQTEKVLCEIGYDMGRITRNKLKSVLEDSPSAATMTPSPRSPKSRRGGRTRKTIVMSLQLLNLDVFLEPKKLLNLSSWILASLQIETVTEQGEDLLNREEQSLQSEQSQSAARRAKNRTGSRGQASRGRSIRAAAARGWHSPRAAENGKTRGARRGQRSRSTITLTKAAQLSLTDPEVMTVNAVKLVLTTSAKEEEGVSSASSVLPDEAGGEVVEKTDGAASSEQPVEDIEANVTQASSQKLLIHKKRSFAGEVGDDMGRNEFSRKRLKSETAGQQQPPFYAGEANAEVNERSAFEKESFTSGAVQTANESIPILQTGTVSTSMLAIPKTLFVCDLPSAVYRCPSQVYSQYGLASMKRSDQLKNPVFRELEELPLPISTNAVVQTESNRFRRHLLNRGPPFKNFQALRSAVLEGHLAGVRWTARCFAEKRGYDFNQSFRGKTLISELCERKCNTWSSPHELEDMLRMLVIGGARLDVPEEHRLRMPLHTAVETGSWCLVRALLYLRSPVNVCDASEKTPLHLVVQNSDPATVRAIYLLLQFGADVNDVLKTVRNSR</sequence>
<keyword evidence="1" id="KW-0040">ANK repeat</keyword>
<organism evidence="3 4">
    <name type="scientific">Ascaris lumbricoides</name>
    <name type="common">Giant roundworm</name>
    <dbReference type="NCBI Taxonomy" id="6252"/>
    <lineage>
        <taxon>Eukaryota</taxon>
        <taxon>Metazoa</taxon>
        <taxon>Ecdysozoa</taxon>
        <taxon>Nematoda</taxon>
        <taxon>Chromadorea</taxon>
        <taxon>Rhabditida</taxon>
        <taxon>Spirurina</taxon>
        <taxon>Ascaridomorpha</taxon>
        <taxon>Ascaridoidea</taxon>
        <taxon>Ascarididae</taxon>
        <taxon>Ascaris</taxon>
    </lineage>
</organism>
<dbReference type="Gene3D" id="1.25.40.20">
    <property type="entry name" value="Ankyrin repeat-containing domain"/>
    <property type="match status" value="1"/>
</dbReference>
<evidence type="ECO:0000313" key="3">
    <source>
        <dbReference type="Proteomes" id="UP000036681"/>
    </source>
</evidence>
<evidence type="ECO:0000313" key="4">
    <source>
        <dbReference type="WBParaSite" id="ALUE_0000450901-mRNA-1"/>
    </source>
</evidence>
<dbReference type="WBParaSite" id="ALUE_0000450901-mRNA-1">
    <property type="protein sequence ID" value="ALUE_0000450901-mRNA-1"/>
    <property type="gene ID" value="ALUE_0000450901"/>
</dbReference>